<evidence type="ECO:0000313" key="2">
    <source>
        <dbReference type="Proteomes" id="UP001232445"/>
    </source>
</evidence>
<gene>
    <name evidence="1" type="ORF">J2S00_002625</name>
</gene>
<proteinExistence type="predicted"/>
<dbReference type="RefSeq" id="WP_307340414.1">
    <property type="nucleotide sequence ID" value="NZ_JAUSUQ010000009.1"/>
</dbReference>
<keyword evidence="2" id="KW-1185">Reference proteome</keyword>
<name>A0ABU0CTT2_9BACI</name>
<dbReference type="Proteomes" id="UP001232445">
    <property type="component" value="Unassembled WGS sequence"/>
</dbReference>
<accession>A0ABU0CTT2</accession>
<evidence type="ECO:0000313" key="1">
    <source>
        <dbReference type="EMBL" id="MDQ0339832.1"/>
    </source>
</evidence>
<comment type="caution">
    <text evidence="1">The sequence shown here is derived from an EMBL/GenBank/DDBJ whole genome shotgun (WGS) entry which is preliminary data.</text>
</comment>
<reference evidence="1 2" key="1">
    <citation type="submission" date="2023-07" db="EMBL/GenBank/DDBJ databases">
        <title>Genomic Encyclopedia of Type Strains, Phase IV (KMG-IV): sequencing the most valuable type-strain genomes for metagenomic binning, comparative biology and taxonomic classification.</title>
        <authorList>
            <person name="Goeker M."/>
        </authorList>
    </citation>
    <scope>NUCLEOTIDE SEQUENCE [LARGE SCALE GENOMIC DNA]</scope>
    <source>
        <strain evidence="1 2">DSM 17740</strain>
    </source>
</reference>
<dbReference type="EMBL" id="JAUSUQ010000009">
    <property type="protein sequence ID" value="MDQ0339832.1"/>
    <property type="molecule type" value="Genomic_DNA"/>
</dbReference>
<protein>
    <submittedName>
        <fullName evidence="1">ABC-type uncharacterized transport system ATPase subunit</fullName>
    </submittedName>
</protein>
<sequence length="99" mass="10928">MADIESSCQSVAVLSQGRVALTGTLEDLRQQAAHKVWELEVEERELERYQPHQIILTQRTEYGLRVKVIANEKPAPGAIAVPPSLEEGYMALIGGKADE</sequence>
<organism evidence="1 2">
    <name type="scientific">Caldalkalibacillus uzonensis</name>
    <dbReference type="NCBI Taxonomy" id="353224"/>
    <lineage>
        <taxon>Bacteria</taxon>
        <taxon>Bacillati</taxon>
        <taxon>Bacillota</taxon>
        <taxon>Bacilli</taxon>
        <taxon>Bacillales</taxon>
        <taxon>Bacillaceae</taxon>
        <taxon>Caldalkalibacillus</taxon>
    </lineage>
</organism>